<gene>
    <name evidence="1" type="ORF">BDM02DRAFT_3123456</name>
</gene>
<evidence type="ECO:0000313" key="2">
    <source>
        <dbReference type="Proteomes" id="UP000886501"/>
    </source>
</evidence>
<sequence length="64" mass="7064">MIELGIVSIVLSALKAIWLGETSHKGRFFAIDLASVTPLLFRNINSNAEYFTQLSDTLQPLALD</sequence>
<dbReference type="EMBL" id="MU118223">
    <property type="protein sequence ID" value="KAF9643452.1"/>
    <property type="molecule type" value="Genomic_DNA"/>
</dbReference>
<name>A0ACB6Z1K7_THEGA</name>
<accession>A0ACB6Z1K7</accession>
<reference evidence="1" key="1">
    <citation type="submission" date="2019-10" db="EMBL/GenBank/DDBJ databases">
        <authorList>
            <consortium name="DOE Joint Genome Institute"/>
            <person name="Kuo A."/>
            <person name="Miyauchi S."/>
            <person name="Kiss E."/>
            <person name="Drula E."/>
            <person name="Kohler A."/>
            <person name="Sanchez-Garcia M."/>
            <person name="Andreopoulos B."/>
            <person name="Barry K.W."/>
            <person name="Bonito G."/>
            <person name="Buee M."/>
            <person name="Carver A."/>
            <person name="Chen C."/>
            <person name="Cichocki N."/>
            <person name="Clum A."/>
            <person name="Culley D."/>
            <person name="Crous P.W."/>
            <person name="Fauchery L."/>
            <person name="Girlanda M."/>
            <person name="Hayes R."/>
            <person name="Keri Z."/>
            <person name="Labutti K."/>
            <person name="Lipzen A."/>
            <person name="Lombard V."/>
            <person name="Magnuson J."/>
            <person name="Maillard F."/>
            <person name="Morin E."/>
            <person name="Murat C."/>
            <person name="Nolan M."/>
            <person name="Ohm R."/>
            <person name="Pangilinan J."/>
            <person name="Pereira M."/>
            <person name="Perotto S."/>
            <person name="Peter M."/>
            <person name="Riley R."/>
            <person name="Sitrit Y."/>
            <person name="Stielow B."/>
            <person name="Szollosi G."/>
            <person name="Zifcakova L."/>
            <person name="Stursova M."/>
            <person name="Spatafora J.W."/>
            <person name="Tedersoo L."/>
            <person name="Vaario L.-M."/>
            <person name="Yamada A."/>
            <person name="Yan M."/>
            <person name="Wang P."/>
            <person name="Xu J."/>
            <person name="Bruns T."/>
            <person name="Baldrian P."/>
            <person name="Vilgalys R."/>
            <person name="Henrissat B."/>
            <person name="Grigoriev I.V."/>
            <person name="Hibbett D."/>
            <person name="Nagy L.G."/>
            <person name="Martin F.M."/>
        </authorList>
    </citation>
    <scope>NUCLEOTIDE SEQUENCE</scope>
    <source>
        <strain evidence="1">P2</strain>
    </source>
</reference>
<protein>
    <submittedName>
        <fullName evidence="1">Uncharacterized protein</fullName>
    </submittedName>
</protein>
<comment type="caution">
    <text evidence="1">The sequence shown here is derived from an EMBL/GenBank/DDBJ whole genome shotgun (WGS) entry which is preliminary data.</text>
</comment>
<evidence type="ECO:0000313" key="1">
    <source>
        <dbReference type="EMBL" id="KAF9643452.1"/>
    </source>
</evidence>
<keyword evidence="2" id="KW-1185">Reference proteome</keyword>
<organism evidence="1 2">
    <name type="scientific">Thelephora ganbajun</name>
    <name type="common">Ganba fungus</name>
    <dbReference type="NCBI Taxonomy" id="370292"/>
    <lineage>
        <taxon>Eukaryota</taxon>
        <taxon>Fungi</taxon>
        <taxon>Dikarya</taxon>
        <taxon>Basidiomycota</taxon>
        <taxon>Agaricomycotina</taxon>
        <taxon>Agaricomycetes</taxon>
        <taxon>Thelephorales</taxon>
        <taxon>Thelephoraceae</taxon>
        <taxon>Thelephora</taxon>
    </lineage>
</organism>
<reference evidence="1" key="2">
    <citation type="journal article" date="2020" name="Nat. Commun.">
        <title>Large-scale genome sequencing of mycorrhizal fungi provides insights into the early evolution of symbiotic traits.</title>
        <authorList>
            <person name="Miyauchi S."/>
            <person name="Kiss E."/>
            <person name="Kuo A."/>
            <person name="Drula E."/>
            <person name="Kohler A."/>
            <person name="Sanchez-Garcia M."/>
            <person name="Morin E."/>
            <person name="Andreopoulos B."/>
            <person name="Barry K.W."/>
            <person name="Bonito G."/>
            <person name="Buee M."/>
            <person name="Carver A."/>
            <person name="Chen C."/>
            <person name="Cichocki N."/>
            <person name="Clum A."/>
            <person name="Culley D."/>
            <person name="Crous P.W."/>
            <person name="Fauchery L."/>
            <person name="Girlanda M."/>
            <person name="Hayes R.D."/>
            <person name="Keri Z."/>
            <person name="LaButti K."/>
            <person name="Lipzen A."/>
            <person name="Lombard V."/>
            <person name="Magnuson J."/>
            <person name="Maillard F."/>
            <person name="Murat C."/>
            <person name="Nolan M."/>
            <person name="Ohm R.A."/>
            <person name="Pangilinan J."/>
            <person name="Pereira M.F."/>
            <person name="Perotto S."/>
            <person name="Peter M."/>
            <person name="Pfister S."/>
            <person name="Riley R."/>
            <person name="Sitrit Y."/>
            <person name="Stielow J.B."/>
            <person name="Szollosi G."/>
            <person name="Zifcakova L."/>
            <person name="Stursova M."/>
            <person name="Spatafora J.W."/>
            <person name="Tedersoo L."/>
            <person name="Vaario L.M."/>
            <person name="Yamada A."/>
            <person name="Yan M."/>
            <person name="Wang P."/>
            <person name="Xu J."/>
            <person name="Bruns T."/>
            <person name="Baldrian P."/>
            <person name="Vilgalys R."/>
            <person name="Dunand C."/>
            <person name="Henrissat B."/>
            <person name="Grigoriev I.V."/>
            <person name="Hibbett D."/>
            <person name="Nagy L.G."/>
            <person name="Martin F.M."/>
        </authorList>
    </citation>
    <scope>NUCLEOTIDE SEQUENCE</scope>
    <source>
        <strain evidence="1">P2</strain>
    </source>
</reference>
<dbReference type="Proteomes" id="UP000886501">
    <property type="component" value="Unassembled WGS sequence"/>
</dbReference>
<proteinExistence type="predicted"/>